<reference evidence="1 2" key="1">
    <citation type="submission" date="2018-11" db="EMBL/GenBank/DDBJ databases">
        <title>Saccharopolyspora rhizosphaerae sp. nov., an actinomycete isolated from rhizosphere soil in Thailand.</title>
        <authorList>
            <person name="Intra B."/>
            <person name="Euanorasetr J."/>
            <person name="Take A."/>
            <person name="Inahashi Y."/>
            <person name="Mori M."/>
            <person name="Panbangred W."/>
            <person name="Matsumoto A."/>
        </authorList>
    </citation>
    <scope>NUCLEOTIDE SEQUENCE [LARGE SCALE GENOMIC DNA]</scope>
    <source>
        <strain evidence="1 2">H219</strain>
    </source>
</reference>
<dbReference type="OrthoDB" id="3390328at2"/>
<dbReference type="Pfam" id="PF05331">
    <property type="entry name" value="DUF742"/>
    <property type="match status" value="1"/>
</dbReference>
<keyword evidence="2" id="KW-1185">Reference proteome</keyword>
<dbReference type="SUPFAM" id="SSF46785">
    <property type="entry name" value="Winged helix' DNA-binding domain"/>
    <property type="match status" value="1"/>
</dbReference>
<protein>
    <submittedName>
        <fullName evidence="1">DUF742 domain-containing protein</fullName>
    </submittedName>
</protein>
<sequence length="119" mass="13027">MTRRLLDDEDPDRLYVVTGGRTRPADDTFDPVTLVVAEGEPSPGMQSEPAVILRLSREPVSVVELAAALRLPVSVVRVLLDDLHARGKITARPPSARRDPAEVPTPDFLQQVLVGLRNI</sequence>
<comment type="caution">
    <text evidence="1">The sequence shown here is derived from an EMBL/GenBank/DDBJ whole genome shotgun (WGS) entry which is preliminary data.</text>
</comment>
<dbReference type="PANTHER" id="PTHR36221">
    <property type="entry name" value="DUF742 DOMAIN-CONTAINING PROTEIN"/>
    <property type="match status" value="1"/>
</dbReference>
<dbReference type="InterPro" id="IPR036390">
    <property type="entry name" value="WH_DNA-bd_sf"/>
</dbReference>
<proteinExistence type="predicted"/>
<evidence type="ECO:0000313" key="2">
    <source>
        <dbReference type="Proteomes" id="UP000274515"/>
    </source>
</evidence>
<accession>A0A3R8QC19</accession>
<dbReference type="AlphaFoldDB" id="A0A3R8QC19"/>
<dbReference type="EMBL" id="RSAA01000008">
    <property type="protein sequence ID" value="RRO17595.1"/>
    <property type="molecule type" value="Genomic_DNA"/>
</dbReference>
<dbReference type="RefSeq" id="WP_125089927.1">
    <property type="nucleotide sequence ID" value="NZ_RSAA01000008.1"/>
</dbReference>
<dbReference type="Proteomes" id="UP000274515">
    <property type="component" value="Unassembled WGS sequence"/>
</dbReference>
<evidence type="ECO:0000313" key="1">
    <source>
        <dbReference type="EMBL" id="RRO17595.1"/>
    </source>
</evidence>
<organism evidence="1 2">
    <name type="scientific">Saccharopolyspora rhizosphaerae</name>
    <dbReference type="NCBI Taxonomy" id="2492662"/>
    <lineage>
        <taxon>Bacteria</taxon>
        <taxon>Bacillati</taxon>
        <taxon>Actinomycetota</taxon>
        <taxon>Actinomycetes</taxon>
        <taxon>Pseudonocardiales</taxon>
        <taxon>Pseudonocardiaceae</taxon>
        <taxon>Saccharopolyspora</taxon>
    </lineage>
</organism>
<dbReference type="InterPro" id="IPR007995">
    <property type="entry name" value="DUF742"/>
</dbReference>
<name>A0A3R8QC19_9PSEU</name>
<dbReference type="PANTHER" id="PTHR36221:SF1">
    <property type="entry name" value="DUF742 DOMAIN-CONTAINING PROTEIN"/>
    <property type="match status" value="1"/>
</dbReference>
<gene>
    <name evidence="1" type="ORF">EIL87_09920</name>
</gene>